<evidence type="ECO:0000256" key="5">
    <source>
        <dbReference type="ARBA" id="ARBA00022801"/>
    </source>
</evidence>
<dbReference type="SUPFAM" id="SSF47090">
    <property type="entry name" value="PGBD-like"/>
    <property type="match status" value="1"/>
</dbReference>
<dbReference type="InterPro" id="IPR042047">
    <property type="entry name" value="SleB_dom1"/>
</dbReference>
<evidence type="ECO:0000256" key="6">
    <source>
        <dbReference type="ARBA" id="ARBA00022969"/>
    </source>
</evidence>
<evidence type="ECO:0000256" key="7">
    <source>
        <dbReference type="ARBA" id="ARBA00023316"/>
    </source>
</evidence>
<comment type="caution">
    <text evidence="12">The sequence shown here is derived from an EMBL/GenBank/DDBJ whole genome shotgun (WGS) entry which is preliminary data.</text>
</comment>
<evidence type="ECO:0000256" key="2">
    <source>
        <dbReference type="ARBA" id="ARBA00018364"/>
    </source>
</evidence>
<dbReference type="Pfam" id="PF01471">
    <property type="entry name" value="PG_binding_1"/>
    <property type="match status" value="1"/>
</dbReference>
<dbReference type="NCBIfam" id="TIGR02869">
    <property type="entry name" value="spore_SleB"/>
    <property type="match status" value="1"/>
</dbReference>
<dbReference type="InterPro" id="IPR036366">
    <property type="entry name" value="PGBDSf"/>
</dbReference>
<accession>A0A2A6E0M0</accession>
<keyword evidence="3" id="KW-0309">Germination</keyword>
<evidence type="ECO:0000256" key="3">
    <source>
        <dbReference type="ARBA" id="ARBA00022544"/>
    </source>
</evidence>
<feature type="domain" description="Cell wall hydrolase SleB" evidence="11">
    <location>
        <begin position="159"/>
        <end position="256"/>
    </location>
</feature>
<reference evidence="12 13" key="1">
    <citation type="submission" date="2016-12" db="EMBL/GenBank/DDBJ databases">
        <title>Candidatus Reconcilibacillus cellulovorans genome.</title>
        <authorList>
            <person name="Kolinko S."/>
            <person name="Wu Y.-W."/>
            <person name="Tachea F."/>
            <person name="Denzel E."/>
            <person name="Hiras J."/>
            <person name="Baecker N."/>
            <person name="Chan L.J."/>
            <person name="Eichorst S.A."/>
            <person name="Frey D."/>
            <person name="Adams P.D."/>
            <person name="Pray T."/>
            <person name="Tanjore D."/>
            <person name="Petzold C.J."/>
            <person name="Gladden J.M."/>
            <person name="Simmons B.A."/>
            <person name="Singer S.W."/>
        </authorList>
    </citation>
    <scope>NUCLEOTIDE SEQUENCE [LARGE SCALE GENOMIC DNA]</scope>
    <source>
        <strain evidence="12">JTherm</strain>
    </source>
</reference>
<comment type="similarity">
    <text evidence="1">Belongs to the SleB family.</text>
</comment>
<name>A0A2A6E0M0_9BACL</name>
<keyword evidence="5" id="KW-0378">Hydrolase</keyword>
<keyword evidence="6" id="KW-0749">Sporulation</keyword>
<dbReference type="EMBL" id="MOXJ01000012">
    <property type="protein sequence ID" value="PDO10581.1"/>
    <property type="molecule type" value="Genomic_DNA"/>
</dbReference>
<dbReference type="InterPro" id="IPR002477">
    <property type="entry name" value="Peptidoglycan-bd-like"/>
</dbReference>
<dbReference type="Proteomes" id="UP000243688">
    <property type="component" value="Unassembled WGS sequence"/>
</dbReference>
<gene>
    <name evidence="12" type="ORF">BLM47_06265</name>
</gene>
<evidence type="ECO:0000313" key="12">
    <source>
        <dbReference type="EMBL" id="PDO10581.1"/>
    </source>
</evidence>
<dbReference type="Gene3D" id="1.10.10.2520">
    <property type="entry name" value="Cell wall hydrolase SleB, domain 1"/>
    <property type="match status" value="1"/>
</dbReference>
<keyword evidence="4 9" id="KW-0732">Signal</keyword>
<dbReference type="AlphaFoldDB" id="A0A2A6E0M0"/>
<evidence type="ECO:0000256" key="9">
    <source>
        <dbReference type="SAM" id="SignalP"/>
    </source>
</evidence>
<dbReference type="Pfam" id="PF07486">
    <property type="entry name" value="Hydrolase_2"/>
    <property type="match status" value="1"/>
</dbReference>
<evidence type="ECO:0000256" key="1">
    <source>
        <dbReference type="ARBA" id="ARBA00007010"/>
    </source>
</evidence>
<protein>
    <recommendedName>
        <fullName evidence="2 8">Spore cortex-lytic enzyme</fullName>
    </recommendedName>
</protein>
<evidence type="ECO:0000259" key="11">
    <source>
        <dbReference type="Pfam" id="PF07486"/>
    </source>
</evidence>
<keyword evidence="7" id="KW-0961">Cell wall biogenesis/degradation</keyword>
<dbReference type="GO" id="GO:0009847">
    <property type="term" value="P:spore germination"/>
    <property type="evidence" value="ECO:0007669"/>
    <property type="project" value="UniProtKB-UniRule"/>
</dbReference>
<dbReference type="InterPro" id="IPR011105">
    <property type="entry name" value="Cell_wall_hydrolase_SleB"/>
</dbReference>
<dbReference type="Gene3D" id="1.10.101.10">
    <property type="entry name" value="PGBD-like superfamily/PGBD"/>
    <property type="match status" value="1"/>
</dbReference>
<dbReference type="InterPro" id="IPR036365">
    <property type="entry name" value="PGBD-like_sf"/>
</dbReference>
<evidence type="ECO:0000256" key="4">
    <source>
        <dbReference type="ARBA" id="ARBA00022729"/>
    </source>
</evidence>
<feature type="signal peptide" evidence="9">
    <location>
        <begin position="1"/>
        <end position="22"/>
    </location>
</feature>
<dbReference type="GO" id="GO:0071555">
    <property type="term" value="P:cell wall organization"/>
    <property type="evidence" value="ECO:0007669"/>
    <property type="project" value="UniProtKB-KW"/>
</dbReference>
<dbReference type="GO" id="GO:0016787">
    <property type="term" value="F:hydrolase activity"/>
    <property type="evidence" value="ECO:0007669"/>
    <property type="project" value="UniProtKB-KW"/>
</dbReference>
<feature type="domain" description="Peptidoglycan binding-like" evidence="10">
    <location>
        <begin position="50"/>
        <end position="103"/>
    </location>
</feature>
<dbReference type="FunFam" id="6.20.240.60:FF:000001">
    <property type="entry name" value="Spore cortex-lytic enzyme"/>
    <property type="match status" value="1"/>
</dbReference>
<dbReference type="InterPro" id="IPR014224">
    <property type="entry name" value="Spore_cortex_SleB"/>
</dbReference>
<feature type="chain" id="PRO_5038493649" description="Spore cortex-lytic enzyme" evidence="9">
    <location>
        <begin position="23"/>
        <end position="258"/>
    </location>
</feature>
<evidence type="ECO:0000256" key="8">
    <source>
        <dbReference type="NCBIfam" id="TIGR02869"/>
    </source>
</evidence>
<evidence type="ECO:0000259" key="10">
    <source>
        <dbReference type="Pfam" id="PF01471"/>
    </source>
</evidence>
<evidence type="ECO:0000313" key="13">
    <source>
        <dbReference type="Proteomes" id="UP000243688"/>
    </source>
</evidence>
<organism evidence="12 13">
    <name type="scientific">Candidatus Reconcilbacillus cellulovorans</name>
    <dbReference type="NCBI Taxonomy" id="1906605"/>
    <lineage>
        <taxon>Bacteria</taxon>
        <taxon>Bacillati</taxon>
        <taxon>Bacillota</taxon>
        <taxon>Bacilli</taxon>
        <taxon>Bacillales</taxon>
        <taxon>Paenibacillaceae</taxon>
        <taxon>Candidatus Reconcilbacillus</taxon>
    </lineage>
</organism>
<sequence length="258" mass="28349">MKLRLVAASVALTLALSAGLHAKATRSGSGGAEPEIRETFSAAIIRYGSRGEDVYELQGRLKLLGFYHGRVDGVFGPKTLAAVRWFQSRFGLRVDGIVGPKTKLKLWQATRHWRPEMTPREPVRAASAVPRAGSRSGRMGLTEQEIRLMTHVVHGEARGEPYIGKVAVAAVILNRVRSPLFPDTVAGVIFQPGAFTAVSDGQAWLPPDAESRRAVLDAANGWDPTDGCLYYFNPATATSKWIWSRPQYKRIGKHIFTR</sequence>
<dbReference type="GO" id="GO:0030435">
    <property type="term" value="P:sporulation resulting in formation of a cellular spore"/>
    <property type="evidence" value="ECO:0007669"/>
    <property type="project" value="UniProtKB-KW"/>
</dbReference>
<proteinExistence type="inferred from homology"/>
<dbReference type="Gene3D" id="6.20.240.60">
    <property type="match status" value="1"/>
</dbReference>